<keyword evidence="2" id="KW-1185">Reference proteome</keyword>
<name>A0A7G8LJ80_9CAUD</name>
<evidence type="ECO:0000313" key="1">
    <source>
        <dbReference type="EMBL" id="QNJ57302.1"/>
    </source>
</evidence>
<proteinExistence type="predicted"/>
<protein>
    <submittedName>
        <fullName evidence="1">Virion structural protein</fullName>
    </submittedName>
</protein>
<gene>
    <name evidence="1" type="ORF">Stalingrad_5</name>
</gene>
<organism evidence="1 2">
    <name type="scientific">Pseudomonas phage Stalingrad</name>
    <dbReference type="NCBI Taxonomy" id="2762287"/>
    <lineage>
        <taxon>Viruses</taxon>
        <taxon>Duplodnaviria</taxon>
        <taxon>Heunggongvirae</taxon>
        <taxon>Uroviricota</taxon>
        <taxon>Caudoviricetes</taxon>
        <taxon>Autographivirales</taxon>
        <taxon>Autotranscriptaviridae</taxon>
        <taxon>Studiervirinae</taxon>
        <taxon>Troedvirus</taxon>
        <taxon>Troedvirus stalingrad</taxon>
    </lineage>
</organism>
<sequence length="119" mass="13410">MAVKNPKRSTFKHQGRKYVTVKAVANRVEHSTTRVRLCKRAGKAHWFVSVTEHVGIKGKEDTVLTRCSDFWNALVRFDAECEDIGVIHEASQGNVEELIALSEDEKTEMARNVEARANA</sequence>
<reference evidence="1 2" key="1">
    <citation type="submission" date="2020-07" db="EMBL/GenBank/DDBJ databases">
        <authorList>
            <person name="Rupe E.O."/>
            <person name="Bordelon E."/>
            <person name="Abraham A."/>
            <person name="Temple L."/>
            <person name="McNeal J."/>
        </authorList>
    </citation>
    <scope>NUCLEOTIDE SEQUENCE [LARGE SCALE GENOMIC DNA]</scope>
</reference>
<accession>A0A7G8LJ80</accession>
<dbReference type="Proteomes" id="UP000515980">
    <property type="component" value="Segment"/>
</dbReference>
<evidence type="ECO:0000313" key="2">
    <source>
        <dbReference type="Proteomes" id="UP000515980"/>
    </source>
</evidence>
<dbReference type="EMBL" id="MT711887">
    <property type="protein sequence ID" value="QNJ57302.1"/>
    <property type="molecule type" value="Genomic_DNA"/>
</dbReference>